<feature type="compositionally biased region" description="Basic and acidic residues" evidence="1">
    <location>
        <begin position="171"/>
        <end position="184"/>
    </location>
</feature>
<proteinExistence type="predicted"/>
<protein>
    <submittedName>
        <fullName evidence="2">Uncharacterized protein</fullName>
    </submittedName>
</protein>
<feature type="region of interest" description="Disordered" evidence="1">
    <location>
        <begin position="1"/>
        <end position="38"/>
    </location>
</feature>
<dbReference type="Proteomes" id="UP001066276">
    <property type="component" value="Chromosome 3_2"/>
</dbReference>
<keyword evidence="3" id="KW-1185">Reference proteome</keyword>
<accession>A0AAV7TQ45</accession>
<reference evidence="2" key="1">
    <citation type="journal article" date="2022" name="bioRxiv">
        <title>Sequencing and chromosome-scale assembly of the giantPleurodeles waltlgenome.</title>
        <authorList>
            <person name="Brown T."/>
            <person name="Elewa A."/>
            <person name="Iarovenko S."/>
            <person name="Subramanian E."/>
            <person name="Araus A.J."/>
            <person name="Petzold A."/>
            <person name="Susuki M."/>
            <person name="Suzuki K.-i.T."/>
            <person name="Hayashi T."/>
            <person name="Toyoda A."/>
            <person name="Oliveira C."/>
            <person name="Osipova E."/>
            <person name="Leigh N.D."/>
            <person name="Simon A."/>
            <person name="Yun M.H."/>
        </authorList>
    </citation>
    <scope>NUCLEOTIDE SEQUENCE</scope>
    <source>
        <strain evidence="2">20211129_DDA</strain>
        <tissue evidence="2">Liver</tissue>
    </source>
</reference>
<name>A0AAV7TQ45_PLEWA</name>
<dbReference type="AlphaFoldDB" id="A0AAV7TQ45"/>
<sequence>MLRRGLLRRIPAEPRGELRQPAAGPCGKPRSGSRVATPAATPAAALFSGRTLLLELSGAGDPELGRGHRRARHATLRVPVTAPVPLLSRRQSSGSCEAVPRSHSNLGALRNASEGCFRVRELQKKTDFPQKEENATETKKPCGAPAEIETTEADGSQASHGTDRTGAGTTSREELRTRETRHDPGGSWLSKVRSLLGTRGAQYSTGTEDGTKGGWGPGGEKKEGTAALGKIDSVNTEDCTTIVKPLHEHRGTPHLPTLLALSQSAVEY</sequence>
<feature type="compositionally biased region" description="Basic and acidic residues" evidence="1">
    <location>
        <begin position="124"/>
        <end position="140"/>
    </location>
</feature>
<evidence type="ECO:0000256" key="1">
    <source>
        <dbReference type="SAM" id="MobiDB-lite"/>
    </source>
</evidence>
<feature type="region of interest" description="Disordered" evidence="1">
    <location>
        <begin position="124"/>
        <end position="226"/>
    </location>
</feature>
<gene>
    <name evidence="2" type="ORF">NDU88_003617</name>
</gene>
<evidence type="ECO:0000313" key="3">
    <source>
        <dbReference type="Proteomes" id="UP001066276"/>
    </source>
</evidence>
<comment type="caution">
    <text evidence="2">The sequence shown here is derived from an EMBL/GenBank/DDBJ whole genome shotgun (WGS) entry which is preliminary data.</text>
</comment>
<organism evidence="2 3">
    <name type="scientific">Pleurodeles waltl</name>
    <name type="common">Iberian ribbed newt</name>
    <dbReference type="NCBI Taxonomy" id="8319"/>
    <lineage>
        <taxon>Eukaryota</taxon>
        <taxon>Metazoa</taxon>
        <taxon>Chordata</taxon>
        <taxon>Craniata</taxon>
        <taxon>Vertebrata</taxon>
        <taxon>Euteleostomi</taxon>
        <taxon>Amphibia</taxon>
        <taxon>Batrachia</taxon>
        <taxon>Caudata</taxon>
        <taxon>Salamandroidea</taxon>
        <taxon>Salamandridae</taxon>
        <taxon>Pleurodelinae</taxon>
        <taxon>Pleurodeles</taxon>
    </lineage>
</organism>
<evidence type="ECO:0000313" key="2">
    <source>
        <dbReference type="EMBL" id="KAJ1178371.1"/>
    </source>
</evidence>
<dbReference type="EMBL" id="JANPWB010000006">
    <property type="protein sequence ID" value="KAJ1178371.1"/>
    <property type="molecule type" value="Genomic_DNA"/>
</dbReference>